<name>A0A6A3BEE7_HIBSY</name>
<keyword evidence="6" id="KW-1185">Reference proteome</keyword>
<keyword evidence="3" id="KW-0406">Ion transport</keyword>
<keyword evidence="4" id="KW-0472">Membrane</keyword>
<dbReference type="InterPro" id="IPR038495">
    <property type="entry name" value="ATPase_E_C"/>
</dbReference>
<dbReference type="Gene3D" id="1.10.510.10">
    <property type="entry name" value="Transferase(Phosphotransferase) domain 1"/>
    <property type="match status" value="1"/>
</dbReference>
<dbReference type="PANTHER" id="PTHR45715">
    <property type="entry name" value="ATPASE H+-TRANSPORTING V1 SUBUNIT E1A-RELATED"/>
    <property type="match status" value="1"/>
</dbReference>
<feature type="transmembrane region" description="Helical" evidence="4">
    <location>
        <begin position="349"/>
        <end position="365"/>
    </location>
</feature>
<organism evidence="5 6">
    <name type="scientific">Hibiscus syriacus</name>
    <name type="common">Rose of Sharon</name>
    <dbReference type="NCBI Taxonomy" id="106335"/>
    <lineage>
        <taxon>Eukaryota</taxon>
        <taxon>Viridiplantae</taxon>
        <taxon>Streptophyta</taxon>
        <taxon>Embryophyta</taxon>
        <taxon>Tracheophyta</taxon>
        <taxon>Spermatophyta</taxon>
        <taxon>Magnoliopsida</taxon>
        <taxon>eudicotyledons</taxon>
        <taxon>Gunneridae</taxon>
        <taxon>Pentapetalae</taxon>
        <taxon>rosids</taxon>
        <taxon>malvids</taxon>
        <taxon>Malvales</taxon>
        <taxon>Malvaceae</taxon>
        <taxon>Malvoideae</taxon>
        <taxon>Hibiscus</taxon>
    </lineage>
</organism>
<sequence>MSARESRWKYKNLIKVLQAQDELVNLIKETAMKELQRLGNDKRGYKNLVKALVVQSLVRLREPSVFLRCREVDRKLVEFIIEEAKREYAEKFIVAPLRLSSTISGQIVLASEDGKIVFVSTLDASLEVAFKQELPEMDTVMKKGYPWSCFPEAVDGYATNMAWKKHRPRGEYSRMGWYPSECMERLVGLALSCCEDNPEKRPSMLEVVRQLEYILKMLPQTESVSSSSDSMPLYSCKSLMESSSYGSTNREFAIWVKSCFLRPKETKLKAEVIKERSGCIKSLWTWSEHGPSRLPSWASPWCSSGQLHLWSYWQPVWLSLVAALIGFIAPVSAIGAILTGIDYSDLDHVMVLTRGGLVPCFVRIIQRASRLDM</sequence>
<dbReference type="InterPro" id="IPR011009">
    <property type="entry name" value="Kinase-like_dom_sf"/>
</dbReference>
<reference evidence="5" key="1">
    <citation type="submission" date="2019-09" db="EMBL/GenBank/DDBJ databases">
        <title>Draft genome information of white flower Hibiscus syriacus.</title>
        <authorList>
            <person name="Kim Y.-M."/>
        </authorList>
    </citation>
    <scope>NUCLEOTIDE SEQUENCE [LARGE SCALE GENOMIC DNA]</scope>
    <source>
        <strain evidence="5">YM2019G1</strain>
    </source>
</reference>
<keyword evidence="4" id="KW-1133">Transmembrane helix</keyword>
<comment type="similarity">
    <text evidence="1">Belongs to the V-ATPase E subunit family.</text>
</comment>
<dbReference type="InterPro" id="IPR002842">
    <property type="entry name" value="ATPase_V1_Esu"/>
</dbReference>
<dbReference type="GO" id="GO:0046961">
    <property type="term" value="F:proton-transporting ATPase activity, rotational mechanism"/>
    <property type="evidence" value="ECO:0007669"/>
    <property type="project" value="InterPro"/>
</dbReference>
<feature type="transmembrane region" description="Helical" evidence="4">
    <location>
        <begin position="316"/>
        <end position="337"/>
    </location>
</feature>
<evidence type="ECO:0000313" key="5">
    <source>
        <dbReference type="EMBL" id="KAE8714437.1"/>
    </source>
</evidence>
<keyword evidence="2" id="KW-0813">Transport</keyword>
<dbReference type="GO" id="GO:0033178">
    <property type="term" value="C:proton-transporting two-sector ATPase complex, catalytic domain"/>
    <property type="evidence" value="ECO:0007669"/>
    <property type="project" value="InterPro"/>
</dbReference>
<dbReference type="Gene3D" id="3.30.2320.30">
    <property type="entry name" value="ATP synthase, E subunit, C-terminal"/>
    <property type="match status" value="1"/>
</dbReference>
<dbReference type="SUPFAM" id="SSF160527">
    <property type="entry name" value="V-type ATPase subunit E-like"/>
    <property type="match status" value="1"/>
</dbReference>
<dbReference type="EMBL" id="VEPZ02000870">
    <property type="protein sequence ID" value="KAE8714437.1"/>
    <property type="molecule type" value="Genomic_DNA"/>
</dbReference>
<gene>
    <name evidence="5" type="ORF">F3Y22_tig00110195pilonHSYRG00006</name>
</gene>
<evidence type="ECO:0000313" key="6">
    <source>
        <dbReference type="Proteomes" id="UP000436088"/>
    </source>
</evidence>
<dbReference type="SUPFAM" id="SSF56112">
    <property type="entry name" value="Protein kinase-like (PK-like)"/>
    <property type="match status" value="1"/>
</dbReference>
<proteinExistence type="inferred from homology"/>
<evidence type="ECO:0000256" key="3">
    <source>
        <dbReference type="ARBA" id="ARBA00023065"/>
    </source>
</evidence>
<evidence type="ECO:0000256" key="2">
    <source>
        <dbReference type="ARBA" id="ARBA00022448"/>
    </source>
</evidence>
<dbReference type="AlphaFoldDB" id="A0A6A3BEE7"/>
<comment type="caution">
    <text evidence="5">The sequence shown here is derived from an EMBL/GenBank/DDBJ whole genome shotgun (WGS) entry which is preliminary data.</text>
</comment>
<dbReference type="Pfam" id="PF01991">
    <property type="entry name" value="vATP-synt_E"/>
    <property type="match status" value="1"/>
</dbReference>
<protein>
    <submittedName>
        <fullName evidence="5">V-type proton ATPase subunit E</fullName>
    </submittedName>
</protein>
<keyword evidence="4" id="KW-0812">Transmembrane</keyword>
<evidence type="ECO:0000256" key="4">
    <source>
        <dbReference type="SAM" id="Phobius"/>
    </source>
</evidence>
<accession>A0A6A3BEE7</accession>
<dbReference type="Proteomes" id="UP000436088">
    <property type="component" value="Unassembled WGS sequence"/>
</dbReference>
<evidence type="ECO:0000256" key="1">
    <source>
        <dbReference type="ARBA" id="ARBA00005901"/>
    </source>
</evidence>